<reference evidence="1" key="2">
    <citation type="submission" date="2018-03" db="EMBL/GenBank/DDBJ databases">
        <title>The Triticum urartu genome reveals the dynamic nature of wheat genome evolution.</title>
        <authorList>
            <person name="Ling H."/>
            <person name="Ma B."/>
            <person name="Shi X."/>
            <person name="Liu H."/>
            <person name="Dong L."/>
            <person name="Sun H."/>
            <person name="Cao Y."/>
            <person name="Gao Q."/>
            <person name="Zheng S."/>
            <person name="Li Y."/>
            <person name="Yu Y."/>
            <person name="Du H."/>
            <person name="Qi M."/>
            <person name="Li Y."/>
            <person name="Yu H."/>
            <person name="Cui Y."/>
            <person name="Wang N."/>
            <person name="Chen C."/>
            <person name="Wu H."/>
            <person name="Zhao Y."/>
            <person name="Zhang J."/>
            <person name="Li Y."/>
            <person name="Zhou W."/>
            <person name="Zhang B."/>
            <person name="Hu W."/>
            <person name="Eijk M."/>
            <person name="Tang J."/>
            <person name="Witsenboer H."/>
            <person name="Zhao S."/>
            <person name="Li Z."/>
            <person name="Zhang A."/>
            <person name="Wang D."/>
            <person name="Liang C."/>
        </authorList>
    </citation>
    <scope>NUCLEOTIDE SEQUENCE [LARGE SCALE GENOMIC DNA]</scope>
    <source>
        <strain evidence="1">cv. G1812</strain>
    </source>
</reference>
<evidence type="ECO:0000313" key="1">
    <source>
        <dbReference type="EnsemblPlants" id="TuG1812G0500004640.01.T01.cds345101"/>
    </source>
</evidence>
<name>A0A8R7UK65_TRIUA</name>
<protein>
    <submittedName>
        <fullName evidence="1">Uncharacterized protein</fullName>
    </submittedName>
</protein>
<keyword evidence="2" id="KW-1185">Reference proteome</keyword>
<dbReference type="Proteomes" id="UP000015106">
    <property type="component" value="Chromosome 5"/>
</dbReference>
<evidence type="ECO:0000313" key="2">
    <source>
        <dbReference type="Proteomes" id="UP000015106"/>
    </source>
</evidence>
<reference evidence="2" key="1">
    <citation type="journal article" date="2013" name="Nature">
        <title>Draft genome of the wheat A-genome progenitor Triticum urartu.</title>
        <authorList>
            <person name="Ling H.Q."/>
            <person name="Zhao S."/>
            <person name="Liu D."/>
            <person name="Wang J."/>
            <person name="Sun H."/>
            <person name="Zhang C."/>
            <person name="Fan H."/>
            <person name="Li D."/>
            <person name="Dong L."/>
            <person name="Tao Y."/>
            <person name="Gao C."/>
            <person name="Wu H."/>
            <person name="Li Y."/>
            <person name="Cui Y."/>
            <person name="Guo X."/>
            <person name="Zheng S."/>
            <person name="Wang B."/>
            <person name="Yu K."/>
            <person name="Liang Q."/>
            <person name="Yang W."/>
            <person name="Lou X."/>
            <person name="Chen J."/>
            <person name="Feng M."/>
            <person name="Jian J."/>
            <person name="Zhang X."/>
            <person name="Luo G."/>
            <person name="Jiang Y."/>
            <person name="Liu J."/>
            <person name="Wang Z."/>
            <person name="Sha Y."/>
            <person name="Zhang B."/>
            <person name="Wu H."/>
            <person name="Tang D."/>
            <person name="Shen Q."/>
            <person name="Xue P."/>
            <person name="Zou S."/>
            <person name="Wang X."/>
            <person name="Liu X."/>
            <person name="Wang F."/>
            <person name="Yang Y."/>
            <person name="An X."/>
            <person name="Dong Z."/>
            <person name="Zhang K."/>
            <person name="Zhang X."/>
            <person name="Luo M.C."/>
            <person name="Dvorak J."/>
            <person name="Tong Y."/>
            <person name="Wang J."/>
            <person name="Yang H."/>
            <person name="Li Z."/>
            <person name="Wang D."/>
            <person name="Zhang A."/>
            <person name="Wang J."/>
        </authorList>
    </citation>
    <scope>NUCLEOTIDE SEQUENCE</scope>
    <source>
        <strain evidence="2">cv. G1812</strain>
    </source>
</reference>
<proteinExistence type="predicted"/>
<sequence length="23" mass="2565">MGTCNNLPQLFYACLVGIAHRSR</sequence>
<dbReference type="EnsemblPlants" id="TuG1812G0500004640.01.T01">
    <property type="protein sequence ID" value="TuG1812G0500004640.01.T01.cds345101"/>
    <property type="gene ID" value="TuG1812G0500004640.01"/>
</dbReference>
<organism evidence="1 2">
    <name type="scientific">Triticum urartu</name>
    <name type="common">Red wild einkorn</name>
    <name type="synonym">Crithodium urartu</name>
    <dbReference type="NCBI Taxonomy" id="4572"/>
    <lineage>
        <taxon>Eukaryota</taxon>
        <taxon>Viridiplantae</taxon>
        <taxon>Streptophyta</taxon>
        <taxon>Embryophyta</taxon>
        <taxon>Tracheophyta</taxon>
        <taxon>Spermatophyta</taxon>
        <taxon>Magnoliopsida</taxon>
        <taxon>Liliopsida</taxon>
        <taxon>Poales</taxon>
        <taxon>Poaceae</taxon>
        <taxon>BOP clade</taxon>
        <taxon>Pooideae</taxon>
        <taxon>Triticodae</taxon>
        <taxon>Triticeae</taxon>
        <taxon>Triticinae</taxon>
        <taxon>Triticum</taxon>
    </lineage>
</organism>
<accession>A0A8R7UK65</accession>
<reference evidence="1" key="3">
    <citation type="submission" date="2022-06" db="UniProtKB">
        <authorList>
            <consortium name="EnsemblPlants"/>
        </authorList>
    </citation>
    <scope>IDENTIFICATION</scope>
</reference>
<dbReference type="AlphaFoldDB" id="A0A8R7UK65"/>
<dbReference type="Gramene" id="TuG1812G0500004640.01.T01">
    <property type="protein sequence ID" value="TuG1812G0500004640.01.T01.cds345101"/>
    <property type="gene ID" value="TuG1812G0500004640.01"/>
</dbReference>